<name>A0ABR0H2V3_9PEZI</name>
<feature type="coiled-coil region" evidence="1">
    <location>
        <begin position="66"/>
        <end position="160"/>
    </location>
</feature>
<feature type="compositionally biased region" description="Low complexity" evidence="2">
    <location>
        <begin position="519"/>
        <end position="528"/>
    </location>
</feature>
<feature type="region of interest" description="Disordered" evidence="2">
    <location>
        <begin position="269"/>
        <end position="289"/>
    </location>
</feature>
<dbReference type="GeneID" id="87935388"/>
<evidence type="ECO:0000313" key="4">
    <source>
        <dbReference type="Proteomes" id="UP001326199"/>
    </source>
</evidence>
<feature type="region of interest" description="Disordered" evidence="2">
    <location>
        <begin position="442"/>
        <end position="474"/>
    </location>
</feature>
<accession>A0ABR0H2V3</accession>
<evidence type="ECO:0000313" key="3">
    <source>
        <dbReference type="EMBL" id="KAK4662355.1"/>
    </source>
</evidence>
<feature type="region of interest" description="Disordered" evidence="2">
    <location>
        <begin position="198"/>
        <end position="254"/>
    </location>
</feature>
<feature type="compositionally biased region" description="Basic and acidic residues" evidence="2">
    <location>
        <begin position="271"/>
        <end position="282"/>
    </location>
</feature>
<dbReference type="Proteomes" id="UP001326199">
    <property type="component" value="Unassembled WGS sequence"/>
</dbReference>
<reference evidence="3 4" key="1">
    <citation type="journal article" date="2023" name="bioRxiv">
        <title>High-quality genome assemblies of four members of thePodospora anserinaspecies complex.</title>
        <authorList>
            <person name="Ament-Velasquez S.L."/>
            <person name="Vogan A.A."/>
            <person name="Wallerman O."/>
            <person name="Hartmann F."/>
            <person name="Gautier V."/>
            <person name="Silar P."/>
            <person name="Giraud T."/>
            <person name="Johannesson H."/>
        </authorList>
    </citation>
    <scope>NUCLEOTIDE SEQUENCE [LARGE SCALE GENOMIC DNA]</scope>
    <source>
        <strain evidence="3 4">CBS 411.78</strain>
    </source>
</reference>
<feature type="compositionally biased region" description="Polar residues" evidence="2">
    <location>
        <begin position="988"/>
        <end position="1002"/>
    </location>
</feature>
<feature type="region of interest" description="Disordered" evidence="2">
    <location>
        <begin position="379"/>
        <end position="403"/>
    </location>
</feature>
<feature type="compositionally biased region" description="Polar residues" evidence="2">
    <location>
        <begin position="728"/>
        <end position="743"/>
    </location>
</feature>
<keyword evidence="1" id="KW-0175">Coiled coil</keyword>
<organism evidence="3 4">
    <name type="scientific">Podospora pseudopauciseta</name>
    <dbReference type="NCBI Taxonomy" id="2093780"/>
    <lineage>
        <taxon>Eukaryota</taxon>
        <taxon>Fungi</taxon>
        <taxon>Dikarya</taxon>
        <taxon>Ascomycota</taxon>
        <taxon>Pezizomycotina</taxon>
        <taxon>Sordariomycetes</taxon>
        <taxon>Sordariomycetidae</taxon>
        <taxon>Sordariales</taxon>
        <taxon>Podosporaceae</taxon>
        <taxon>Podospora</taxon>
    </lineage>
</organism>
<feature type="region of interest" description="Disordered" evidence="2">
    <location>
        <begin position="501"/>
        <end position="553"/>
    </location>
</feature>
<dbReference type="InterPro" id="IPR022190">
    <property type="entry name" value="DUF3716"/>
</dbReference>
<evidence type="ECO:0000256" key="1">
    <source>
        <dbReference type="SAM" id="Coils"/>
    </source>
</evidence>
<feature type="region of interest" description="Disordered" evidence="2">
    <location>
        <begin position="728"/>
        <end position="792"/>
    </location>
</feature>
<dbReference type="RefSeq" id="XP_062762321.1">
    <property type="nucleotide sequence ID" value="XM_062915045.1"/>
</dbReference>
<protein>
    <submittedName>
        <fullName evidence="3">Uncharacterized protein</fullName>
    </submittedName>
</protein>
<sequence length="1277" mass="139586">MSAAAHPNGHGNAHLPLASQATALAPAYQSMSEEIYQEVCRSMMASLDRVRQEDMRNFRDLHAAHKAALEQEQMDYTQQFFQLQKEMTALTKEGAAADAEISKLEELLLQARNKRQEVASKISFTQKKVTDVQSLQHRKHAELQALAKKHEQDLKDKEMRWQQIHQDRLTLLESKKPSSLRQAQDQNLTGLDQAMADDATTASSPMQSLRAPQLAPGVSHQSTGSGGMFMGGPVQPPSLKAPTDNGPLESPGLSVSRRIGAPVLEAPTLPRNHDAEEQRLEGASRPAASQKTPILQAPTGYQAPFAQLQHFPPPNPNASSGALVSVSPTVVPSVETPDQQTDPAVSEMQNVTSTESLNVQVPEEQATPVTVAALNGATDIPTPLQTSEEGPEADVSSKEGTEGKAVDLGAPAPAEVFSAHTEGWDVEMRDAALPQAATETTTVLGQENAGPTVLKSPDQVETREAASQRADVEMSGIQITAKQSEVSPPTQIMDATTSKLGADSANVDNGSPALADTADSPLSDLSSIPSPPSDTFTHEGSPPRQPPSVSDGNLCVYDEDGRLVGQVRRLTHTTSTNIEKIAAFPLKRHVQIRSGRKFTSEDLDRVYHVSDVKGTKWTSCYIQATGNIQGQPCNTCAKHNGPYEECIILDADDSFPKCGNCEWNRQACVGASLRPKTASAPGPAPDPAAAAASAPAAAPAVAPASALEPTPATISTAISKPSFGSSFTAINSPSGDQQDSASAKDTADAVQKQAAPPVKKAGRKSLPTSRVQLPSHPGTPHAGSPEPAEPSRASLPEITKENLCLKDDGVVYTEPPFMAGVPLAKISPDHPYWEQDWDSDIASHVRKELEKWTTKFQEMDSQGIKDHRKYEAQRQINRGQLTLKFLEEGELHPYQLVGKAWMDTKKIIKYNTLYRLASTLMEDLPKMDLGMTPAEWMRHRLYEIYQEQGPHFNLASTVASFYHDPKHAQVRAKNGIVSVGRPHKSATKPKTQTPGQEDNGSKLTPRALKRKEPHATPKAAPVPPKQEDAEPEPEPQQLQPQQPEPRPRSSPRKPAGLDHKPRPRSRSGNPPSAPIADSDDEGMPLIRAAHATPPPPQAKKKIRVTSTVDPSNTPDLYYHGFTDVDSCSDDRLEQIDWRVNQIKTAEVSTNPGVTQYWHWVDDAHPGYCEHQVLKQLRPPKWAVFKEPYNFHLRTVDCEEIVYGPGSHRVIIRRKAHLQPKKGDMLAEFKRDRTKKRFLEFMHQRGVRIVRSNKEYVDGAWENLKPAFDMPGQDRDSD</sequence>
<gene>
    <name evidence="3" type="ORF">QC763_700400</name>
</gene>
<proteinExistence type="predicted"/>
<keyword evidence="4" id="KW-1185">Reference proteome</keyword>
<comment type="caution">
    <text evidence="3">The sequence shown here is derived from an EMBL/GenBank/DDBJ whole genome shotgun (WGS) entry which is preliminary data.</text>
</comment>
<feature type="region of interest" description="Disordered" evidence="2">
    <location>
        <begin position="975"/>
        <end position="1080"/>
    </location>
</feature>
<dbReference type="Pfam" id="PF12511">
    <property type="entry name" value="DUF3716"/>
    <property type="match status" value="1"/>
</dbReference>
<feature type="compositionally biased region" description="Basic and acidic residues" evidence="2">
    <location>
        <begin position="458"/>
        <end position="472"/>
    </location>
</feature>
<evidence type="ECO:0000256" key="2">
    <source>
        <dbReference type="SAM" id="MobiDB-lite"/>
    </source>
</evidence>
<dbReference type="EMBL" id="JAFFHB010000009">
    <property type="protein sequence ID" value="KAK4662355.1"/>
    <property type="molecule type" value="Genomic_DNA"/>
</dbReference>